<dbReference type="EMBL" id="CP133218">
    <property type="protein sequence ID" value="WML90958.1"/>
    <property type="molecule type" value="Genomic_DNA"/>
</dbReference>
<protein>
    <submittedName>
        <fullName evidence="3">Class I SAM-dependent methyltransferase</fullName>
        <ecNumber evidence="3">2.1.1.-</ecNumber>
    </submittedName>
</protein>
<dbReference type="RefSeq" id="WP_308895569.1">
    <property type="nucleotide sequence ID" value="NZ_CP133218.1"/>
</dbReference>
<keyword evidence="1 3" id="KW-0808">Transferase</keyword>
<dbReference type="EC" id="2.1.1.-" evidence="3"/>
<gene>
    <name evidence="3" type="ORF">RCF98_01080</name>
</gene>
<keyword evidence="4" id="KW-1185">Reference proteome</keyword>
<dbReference type="CDD" id="cd02440">
    <property type="entry name" value="AdoMet_MTases"/>
    <property type="match status" value="2"/>
</dbReference>
<organism evidence="3 4">
    <name type="scientific">Thiothrix lacustris</name>
    <dbReference type="NCBI Taxonomy" id="525917"/>
    <lineage>
        <taxon>Bacteria</taxon>
        <taxon>Pseudomonadati</taxon>
        <taxon>Pseudomonadota</taxon>
        <taxon>Gammaproteobacteria</taxon>
        <taxon>Thiotrichales</taxon>
        <taxon>Thiotrichaceae</taxon>
        <taxon>Thiothrix</taxon>
    </lineage>
</organism>
<dbReference type="Pfam" id="PF13649">
    <property type="entry name" value="Methyltransf_25"/>
    <property type="match status" value="1"/>
</dbReference>
<dbReference type="InterPro" id="IPR029063">
    <property type="entry name" value="SAM-dependent_MTases_sf"/>
</dbReference>
<keyword evidence="3" id="KW-0489">Methyltransferase</keyword>
<evidence type="ECO:0000259" key="2">
    <source>
        <dbReference type="Pfam" id="PF13649"/>
    </source>
</evidence>
<dbReference type="Proteomes" id="UP001236657">
    <property type="component" value="Chromosome"/>
</dbReference>
<dbReference type="GO" id="GO:0008168">
    <property type="term" value="F:methyltransferase activity"/>
    <property type="evidence" value="ECO:0007669"/>
    <property type="project" value="UniProtKB-KW"/>
</dbReference>
<reference evidence="3 4" key="1">
    <citation type="submission" date="2023-08" db="EMBL/GenBank/DDBJ databases">
        <title>New molecular markers tilS and rpoB for phylogenetic and monitoring studies of the genus Thiothrix biodiversity.</title>
        <authorList>
            <person name="Ravin N.V."/>
            <person name="Smolyakov D."/>
            <person name="Markov N.D."/>
            <person name="Beletsky A.V."/>
            <person name="Mardanov A.V."/>
            <person name="Rudenko T.S."/>
            <person name="Grabovich M.Y."/>
        </authorList>
    </citation>
    <scope>NUCLEOTIDE SEQUENCE [LARGE SCALE GENOMIC DNA]</scope>
    <source>
        <strain evidence="3 4">MK1</strain>
    </source>
</reference>
<dbReference type="SUPFAM" id="SSF53335">
    <property type="entry name" value="S-adenosyl-L-methionine-dependent methyltransferases"/>
    <property type="match status" value="2"/>
</dbReference>
<accession>A0ABY9MR05</accession>
<sequence length="505" mass="56739">MANLCKTLAYDDYPAFYQEDNRRHRGFNPTSKAFLEAKFGTLLPAHLIQGKTVLDLGSCYGAAGQWALFNGAARYTGVEVQQNYVSESRRLLAHWQDRVEIIHQDVRSYLLATDDQAFDLVLLAGMLYHFVDTKQIIDQACRVASQQVVVETNYPPSMRAGKLPLDMAITEYVTDQEVNLDHGNQSMLGISATTSLSALDILFRLNGFTKQENKLAFPLNPDTVIYDESALGGSDLPIRFAVRYGRDEQQKLTTLESHLPQQSGQKRSWEHDPVSAARTLEYQQQAILLASTAAPGEWRFDAQVAEVFDGIARREIPDYLRVIDLCVRVIGKGKLKQPKIIDVGSATGETLRQLYQAGYRNLYGVDASADMLAKSFQEATLIHSDSFPEIQGPFDYVLNNWTLHFIRNPLEYLEAIKRSLAPGGTLILSDKVSSSACVHDLYYDYKRANGVTEEEIDRKRQQIEGVLVTYPFTWYLNVLANLGLEKIEVINANTAFVTFMAVKPV</sequence>
<evidence type="ECO:0000313" key="4">
    <source>
        <dbReference type="Proteomes" id="UP001236657"/>
    </source>
</evidence>
<feature type="domain" description="Methyltransferase" evidence="2">
    <location>
        <begin position="53"/>
        <end position="144"/>
    </location>
</feature>
<evidence type="ECO:0000256" key="1">
    <source>
        <dbReference type="ARBA" id="ARBA00022679"/>
    </source>
</evidence>
<evidence type="ECO:0000313" key="3">
    <source>
        <dbReference type="EMBL" id="WML90958.1"/>
    </source>
</evidence>
<dbReference type="GO" id="GO:0032259">
    <property type="term" value="P:methylation"/>
    <property type="evidence" value="ECO:0007669"/>
    <property type="project" value="UniProtKB-KW"/>
</dbReference>
<proteinExistence type="predicted"/>
<dbReference type="PANTHER" id="PTHR43861">
    <property type="entry name" value="TRANS-ACONITATE 2-METHYLTRANSFERASE-RELATED"/>
    <property type="match status" value="1"/>
</dbReference>
<dbReference type="InterPro" id="IPR041698">
    <property type="entry name" value="Methyltransf_25"/>
</dbReference>
<dbReference type="Pfam" id="PF13489">
    <property type="entry name" value="Methyltransf_23"/>
    <property type="match status" value="1"/>
</dbReference>
<dbReference type="Gene3D" id="3.40.50.150">
    <property type="entry name" value="Vaccinia Virus protein VP39"/>
    <property type="match status" value="2"/>
</dbReference>
<name>A0ABY9MR05_9GAMM</name>